<comment type="similarity">
    <text evidence="1">Belongs to the HupF/HypC family.</text>
</comment>
<dbReference type="Pfam" id="PF01455">
    <property type="entry name" value="HupF_HypC"/>
    <property type="match status" value="1"/>
</dbReference>
<dbReference type="OrthoDB" id="9806017at2"/>
<dbReference type="InterPro" id="IPR001109">
    <property type="entry name" value="Hydrogenase_HupF/HypC"/>
</dbReference>
<dbReference type="GO" id="GO:1902670">
    <property type="term" value="F:carbon dioxide binding"/>
    <property type="evidence" value="ECO:0007669"/>
    <property type="project" value="TreeGrafter"/>
</dbReference>
<dbReference type="GO" id="GO:0051604">
    <property type="term" value="P:protein maturation"/>
    <property type="evidence" value="ECO:0007669"/>
    <property type="project" value="TreeGrafter"/>
</dbReference>
<name>A0A120KMN9_9BACT</name>
<evidence type="ECO:0000256" key="1">
    <source>
        <dbReference type="ARBA" id="ARBA00006018"/>
    </source>
</evidence>
<dbReference type="Gene3D" id="2.30.30.140">
    <property type="match status" value="1"/>
</dbReference>
<dbReference type="SUPFAM" id="SSF159127">
    <property type="entry name" value="HupF/HypC-like"/>
    <property type="match status" value="1"/>
</dbReference>
<protein>
    <submittedName>
        <fullName evidence="2">Hydrogenase assembly protein HupF</fullName>
    </submittedName>
</protein>
<dbReference type="RefSeq" id="WP_066601780.1">
    <property type="nucleotide sequence ID" value="NZ_CP014230.1"/>
</dbReference>
<reference evidence="3" key="1">
    <citation type="submission" date="2016-02" db="EMBL/GenBank/DDBJ databases">
        <authorList>
            <person name="Holder M.E."/>
            <person name="Ajami N.J."/>
            <person name="Petrosino J.F."/>
        </authorList>
    </citation>
    <scope>NUCLEOTIDE SEQUENCE [LARGE SCALE GENOMIC DNA]</scope>
    <source>
        <strain evidence="3">DSM 12838</strain>
    </source>
</reference>
<gene>
    <name evidence="2" type="ORF">AXF15_00520</name>
</gene>
<dbReference type="PANTHER" id="PTHR35177:SF2">
    <property type="entry name" value="HYDROGENASE MATURATION FACTOR HYBG"/>
    <property type="match status" value="1"/>
</dbReference>
<dbReference type="FunFam" id="2.30.30.140:FF:000022">
    <property type="entry name" value="Hydrogenase assembly chaperone HybG"/>
    <property type="match status" value="1"/>
</dbReference>
<dbReference type="GO" id="GO:0005506">
    <property type="term" value="F:iron ion binding"/>
    <property type="evidence" value="ECO:0007669"/>
    <property type="project" value="TreeGrafter"/>
</dbReference>
<dbReference type="PANTHER" id="PTHR35177">
    <property type="entry name" value="HYDROGENASE MATURATION FACTOR HYBG"/>
    <property type="match status" value="1"/>
</dbReference>
<dbReference type="NCBIfam" id="TIGR00074">
    <property type="entry name" value="hypC_hupF"/>
    <property type="match status" value="1"/>
</dbReference>
<evidence type="ECO:0000313" key="2">
    <source>
        <dbReference type="EMBL" id="AMD91746.1"/>
    </source>
</evidence>
<evidence type="ECO:0000313" key="3">
    <source>
        <dbReference type="Proteomes" id="UP000063964"/>
    </source>
</evidence>
<dbReference type="KEGG" id="doa:AXF15_00520"/>
<accession>A0A120KMN9</accession>
<dbReference type="EMBL" id="CP014230">
    <property type="protein sequence ID" value="AMD91746.1"/>
    <property type="molecule type" value="Genomic_DNA"/>
</dbReference>
<dbReference type="Proteomes" id="UP000063964">
    <property type="component" value="Chromosome"/>
</dbReference>
<organism evidence="2 3">
    <name type="scientific">Desulfomicrobium orale DSM 12838</name>
    <dbReference type="NCBI Taxonomy" id="888061"/>
    <lineage>
        <taxon>Bacteria</taxon>
        <taxon>Pseudomonadati</taxon>
        <taxon>Thermodesulfobacteriota</taxon>
        <taxon>Desulfovibrionia</taxon>
        <taxon>Desulfovibrionales</taxon>
        <taxon>Desulfomicrobiaceae</taxon>
        <taxon>Desulfomicrobium</taxon>
    </lineage>
</organism>
<dbReference type="AlphaFoldDB" id="A0A120KMN9"/>
<sequence>MCLAVPMEVVMVDGKNAEVLMGGVARRIRLDVMSETVAVGDYVVVHAGFALTRLDREEALATLRLFEEGFGLGRA</sequence>
<dbReference type="PRINTS" id="PR00445">
    <property type="entry name" value="HUPFHYPC"/>
</dbReference>
<proteinExistence type="inferred from homology"/>
<keyword evidence="3" id="KW-1185">Reference proteome</keyword>
<dbReference type="STRING" id="888061.AXF15_00520"/>